<dbReference type="EMBL" id="HBIB01017579">
    <property type="protein sequence ID" value="CAE0249177.1"/>
    <property type="molecule type" value="Transcribed_RNA"/>
</dbReference>
<gene>
    <name evidence="2" type="ORF">PBIL07802_LOCUS11376</name>
</gene>
<feature type="compositionally biased region" description="Basic and acidic residues" evidence="1">
    <location>
        <begin position="31"/>
        <end position="42"/>
    </location>
</feature>
<protein>
    <submittedName>
        <fullName evidence="2">Uncharacterized protein</fullName>
    </submittedName>
</protein>
<feature type="compositionally biased region" description="Basic and acidic residues" evidence="1">
    <location>
        <begin position="51"/>
        <end position="79"/>
    </location>
</feature>
<evidence type="ECO:0000256" key="1">
    <source>
        <dbReference type="SAM" id="MobiDB-lite"/>
    </source>
</evidence>
<proteinExistence type="predicted"/>
<feature type="region of interest" description="Disordered" evidence="1">
    <location>
        <begin position="1"/>
        <end position="93"/>
    </location>
</feature>
<feature type="compositionally biased region" description="Basic and acidic residues" evidence="1">
    <location>
        <begin position="158"/>
        <end position="186"/>
    </location>
</feature>
<sequence length="224" mass="25608">MIPQRLVEEEDFDSSDDEDLGTVFGASHLSKRADHRSQEPVHARTLPKATCKQEESTEAFEETKETKETKETEDKDKIGRTRRKPRSRGAKDVEELRKISLLLEQTSQNRIQKSKHLCERTPSFYGMESQGRPHVFPVRHDSCAREREGGMTSENETEVLRETGAETGGTKDKRKDSGEKTNKEIEEEKEEEEEEEGEEEGEEEEEWFGPCPPPTSPPKSDQDG</sequence>
<reference evidence="2" key="1">
    <citation type="submission" date="2021-01" db="EMBL/GenBank/DDBJ databases">
        <authorList>
            <person name="Corre E."/>
            <person name="Pelletier E."/>
            <person name="Niang G."/>
            <person name="Scheremetjew M."/>
            <person name="Finn R."/>
            <person name="Kale V."/>
            <person name="Holt S."/>
            <person name="Cochrane G."/>
            <person name="Meng A."/>
            <person name="Brown T."/>
            <person name="Cohen L."/>
        </authorList>
    </citation>
    <scope>NUCLEOTIDE SEQUENCE</scope>
    <source>
        <strain evidence="2">NIES-2562</strain>
    </source>
</reference>
<evidence type="ECO:0000313" key="2">
    <source>
        <dbReference type="EMBL" id="CAE0249177.1"/>
    </source>
</evidence>
<feature type="compositionally biased region" description="Basic and acidic residues" evidence="1">
    <location>
        <begin position="138"/>
        <end position="149"/>
    </location>
</feature>
<accession>A0A7S3D7M0</accession>
<organism evidence="2">
    <name type="scientific">Palpitomonas bilix</name>
    <dbReference type="NCBI Taxonomy" id="652834"/>
    <lineage>
        <taxon>Eukaryota</taxon>
        <taxon>Eukaryota incertae sedis</taxon>
    </lineage>
</organism>
<dbReference type="AlphaFoldDB" id="A0A7S3D7M0"/>
<feature type="compositionally biased region" description="Acidic residues" evidence="1">
    <location>
        <begin position="8"/>
        <end position="20"/>
    </location>
</feature>
<name>A0A7S3D7M0_9EUKA</name>
<feature type="region of interest" description="Disordered" evidence="1">
    <location>
        <begin position="123"/>
        <end position="224"/>
    </location>
</feature>
<feature type="compositionally biased region" description="Acidic residues" evidence="1">
    <location>
        <begin position="187"/>
        <end position="207"/>
    </location>
</feature>